<dbReference type="EMBL" id="FNGV01000008">
    <property type="protein sequence ID" value="SDM35847.1"/>
    <property type="molecule type" value="Genomic_DNA"/>
</dbReference>
<dbReference type="STRING" id="192904.SAMN04488514_1083"/>
<dbReference type="RefSeq" id="WP_143017628.1">
    <property type="nucleotide sequence ID" value="NZ_FNGV01000008.1"/>
</dbReference>
<dbReference type="Proteomes" id="UP000199440">
    <property type="component" value="Unassembled WGS sequence"/>
</dbReference>
<dbReference type="AlphaFoldDB" id="A0A1G9SKN5"/>
<name>A0A1G9SKN5_9FLAO</name>
<organism evidence="1 2">
    <name type="scientific">Kriegella aquimaris</name>
    <dbReference type="NCBI Taxonomy" id="192904"/>
    <lineage>
        <taxon>Bacteria</taxon>
        <taxon>Pseudomonadati</taxon>
        <taxon>Bacteroidota</taxon>
        <taxon>Flavobacteriia</taxon>
        <taxon>Flavobacteriales</taxon>
        <taxon>Flavobacteriaceae</taxon>
        <taxon>Kriegella</taxon>
    </lineage>
</organism>
<proteinExistence type="predicted"/>
<sequence>MTRKDIITSSISEKFTVEKTRLFQSDLDIALKTMALMDVMKVFIKYEILRNKESEEFLDAFSEMNESWQRKNEGSVIVGEIQTSKSRCIACEFGKGMSVYEFHYRHSG</sequence>
<evidence type="ECO:0000313" key="2">
    <source>
        <dbReference type="Proteomes" id="UP000199440"/>
    </source>
</evidence>
<reference evidence="1 2" key="1">
    <citation type="submission" date="2016-10" db="EMBL/GenBank/DDBJ databases">
        <authorList>
            <person name="de Groot N.N."/>
        </authorList>
    </citation>
    <scope>NUCLEOTIDE SEQUENCE [LARGE SCALE GENOMIC DNA]</scope>
    <source>
        <strain evidence="1 2">DSM 19886</strain>
    </source>
</reference>
<evidence type="ECO:0000313" key="1">
    <source>
        <dbReference type="EMBL" id="SDM35847.1"/>
    </source>
</evidence>
<accession>A0A1G9SKN5</accession>
<dbReference type="OrthoDB" id="1177152at2"/>
<gene>
    <name evidence="1" type="ORF">SAMN04488514_1083</name>
</gene>
<protein>
    <submittedName>
        <fullName evidence="1">Uncharacterized protein</fullName>
    </submittedName>
</protein>
<keyword evidence="2" id="KW-1185">Reference proteome</keyword>